<dbReference type="InterPro" id="IPR001680">
    <property type="entry name" value="WD40_rpt"/>
</dbReference>
<dbReference type="PROSITE" id="PS50294">
    <property type="entry name" value="WD_REPEATS_REGION"/>
    <property type="match status" value="1"/>
</dbReference>
<dbReference type="PANTHER" id="PTHR19857">
    <property type="entry name" value="MITOCHONDRIAL DIVISION PROTEIN 1-RELATED"/>
    <property type="match status" value="1"/>
</dbReference>
<evidence type="ECO:0000256" key="3">
    <source>
        <dbReference type="ARBA" id="ARBA00022942"/>
    </source>
</evidence>
<keyword evidence="1 5" id="KW-0853">WD repeat</keyword>
<evidence type="ECO:0000256" key="5">
    <source>
        <dbReference type="PROSITE-ProRule" id="PRU00221"/>
    </source>
</evidence>
<reference evidence="6" key="1">
    <citation type="submission" date="2022-03" db="EMBL/GenBank/DDBJ databases">
        <title>Draft genome sequence of Aduncisulcus paluster, a free-living microaerophilic Fornicata.</title>
        <authorList>
            <person name="Yuyama I."/>
            <person name="Kume K."/>
            <person name="Tamura T."/>
            <person name="Inagaki Y."/>
            <person name="Hashimoto T."/>
        </authorList>
    </citation>
    <scope>NUCLEOTIDE SEQUENCE</scope>
    <source>
        <strain evidence="6">NY0171</strain>
    </source>
</reference>
<keyword evidence="2" id="KW-0677">Repeat</keyword>
<evidence type="ECO:0000256" key="2">
    <source>
        <dbReference type="ARBA" id="ARBA00022737"/>
    </source>
</evidence>
<proteinExistence type="inferred from homology"/>
<dbReference type="EMBL" id="BQXS01010309">
    <property type="protein sequence ID" value="GKT33546.1"/>
    <property type="molecule type" value="Genomic_DNA"/>
</dbReference>
<dbReference type="SMART" id="SM00320">
    <property type="entry name" value="WD40"/>
    <property type="match status" value="3"/>
</dbReference>
<organism evidence="6 7">
    <name type="scientific">Aduncisulcus paluster</name>
    <dbReference type="NCBI Taxonomy" id="2918883"/>
    <lineage>
        <taxon>Eukaryota</taxon>
        <taxon>Metamonada</taxon>
        <taxon>Carpediemonas-like organisms</taxon>
        <taxon>Aduncisulcus</taxon>
    </lineage>
</organism>
<dbReference type="PANTHER" id="PTHR19857:SF19">
    <property type="entry name" value="26S PROTEASOME REGULATORY SUBUNIT RPN14"/>
    <property type="match status" value="1"/>
</dbReference>
<accession>A0ABQ5KNN4</accession>
<dbReference type="InterPro" id="IPR051179">
    <property type="entry name" value="WD_repeat_multifunction"/>
</dbReference>
<feature type="repeat" description="WD" evidence="5">
    <location>
        <begin position="193"/>
        <end position="234"/>
    </location>
</feature>
<keyword evidence="3" id="KW-0647">Proteasome</keyword>
<keyword evidence="7" id="KW-1185">Reference proteome</keyword>
<sequence length="434" mass="47931">MFRFQHDWFECFSLDSDSFFCAWNEEKSPSLGDERHFSISYKSKEFIADSKDIVLNHSDIDTLQINILLKDSSKLSSTLIPPIFDFPVKHRIESACIHKNATNCLISIENQLKLLDLPPLPELIEGSQGQSLKVLPTHHTSEMSFKSISSSLEEGYCINSVGYFPSNVVGWACCSDMTVRIYDLARKQEAAIIRGHKGSITSLSTIDRGRNIVTSSLDGVMRLFDVGTQKTLTNFVPVPKGLDRAITDACVLSPTNPLFLEGSEADIVSDDGIERGTLNKGIACVCGGELHLFDIRKRASIKSIERSIHSTDGSPSPFSCVHWADQTLVTGDNDGVVQCWDIRNMVAPITSKRIMRGVIMDMFDCGADLGLTTSLGQVCILPHIEEVSRPSELSKWKVTERSYCPGADCEPIICSATGRVVLSISPDRLYVSII</sequence>
<name>A0ABQ5KNN4_9EUKA</name>
<dbReference type="PROSITE" id="PS50082">
    <property type="entry name" value="WD_REPEATS_2"/>
    <property type="match status" value="1"/>
</dbReference>
<gene>
    <name evidence="6" type="ORF">ADUPG1_007416</name>
</gene>
<comment type="similarity">
    <text evidence="4">Belongs to the WD repeat PAAF1/RPN14 family.</text>
</comment>
<dbReference type="Proteomes" id="UP001057375">
    <property type="component" value="Unassembled WGS sequence"/>
</dbReference>
<dbReference type="InterPro" id="IPR015943">
    <property type="entry name" value="WD40/YVTN_repeat-like_dom_sf"/>
</dbReference>
<evidence type="ECO:0000313" key="7">
    <source>
        <dbReference type="Proteomes" id="UP001057375"/>
    </source>
</evidence>
<evidence type="ECO:0000256" key="1">
    <source>
        <dbReference type="ARBA" id="ARBA00022574"/>
    </source>
</evidence>
<comment type="caution">
    <text evidence="6">The sequence shown here is derived from an EMBL/GenBank/DDBJ whole genome shotgun (WGS) entry which is preliminary data.</text>
</comment>
<dbReference type="SUPFAM" id="SSF50978">
    <property type="entry name" value="WD40 repeat-like"/>
    <property type="match status" value="1"/>
</dbReference>
<dbReference type="Gene3D" id="2.130.10.10">
    <property type="entry name" value="YVTN repeat-like/Quinoprotein amine dehydrogenase"/>
    <property type="match status" value="1"/>
</dbReference>
<dbReference type="Pfam" id="PF00400">
    <property type="entry name" value="WD40"/>
    <property type="match status" value="1"/>
</dbReference>
<evidence type="ECO:0000313" key="6">
    <source>
        <dbReference type="EMBL" id="GKT33546.1"/>
    </source>
</evidence>
<protein>
    <submittedName>
        <fullName evidence="6">Uncharacterized protein</fullName>
    </submittedName>
</protein>
<evidence type="ECO:0000256" key="4">
    <source>
        <dbReference type="ARBA" id="ARBA00038321"/>
    </source>
</evidence>
<dbReference type="InterPro" id="IPR036322">
    <property type="entry name" value="WD40_repeat_dom_sf"/>
</dbReference>